<sequence length="113" mass="11624">MIDTVASFATSAATMSIAATSLSGMNAAQARLDSAGHNIANLQTEGFRRQLVQQASVAPAAGVTVSIGQASEPGNAEVDDMVGLIEAKHAFGANLMAFRTQDEMTASLLDIRA</sequence>
<dbReference type="PANTHER" id="PTHR30033:SF1">
    <property type="entry name" value="FLAGELLAR HOOK-ASSOCIATED PROTEIN 1"/>
    <property type="match status" value="1"/>
</dbReference>
<keyword evidence="3" id="KW-1185">Reference proteome</keyword>
<dbReference type="RefSeq" id="WP_200380127.1">
    <property type="nucleotide sequence ID" value="NZ_NRRU01000137.1"/>
</dbReference>
<dbReference type="InterPro" id="IPR002371">
    <property type="entry name" value="FlgK"/>
</dbReference>
<evidence type="ECO:0000313" key="2">
    <source>
        <dbReference type="EMBL" id="MBK1715617.1"/>
    </source>
</evidence>
<comment type="caution">
    <text evidence="2">The sequence shown here is derived from an EMBL/GenBank/DDBJ whole genome shotgun (WGS) entry which is preliminary data.</text>
</comment>
<reference evidence="2" key="1">
    <citation type="submission" date="2017-08" db="EMBL/GenBank/DDBJ databases">
        <authorList>
            <person name="Imhoff J.F."/>
            <person name="Rahn T."/>
            <person name="Kuenzel S."/>
            <person name="Neulinger S.C."/>
        </authorList>
    </citation>
    <scope>NUCLEOTIDE SEQUENCE</scope>
    <source>
        <strain evidence="2">IM 151</strain>
    </source>
</reference>
<dbReference type="Proteomes" id="UP001041814">
    <property type="component" value="Unassembled WGS sequence"/>
</dbReference>
<organism evidence="2 3">
    <name type="scientific">Rubrivivax gelatinosus</name>
    <name type="common">Rhodocyclus gelatinosus</name>
    <name type="synonym">Rhodopseudomonas gelatinosa</name>
    <dbReference type="NCBI Taxonomy" id="28068"/>
    <lineage>
        <taxon>Bacteria</taxon>
        <taxon>Pseudomonadati</taxon>
        <taxon>Pseudomonadota</taxon>
        <taxon>Betaproteobacteria</taxon>
        <taxon>Burkholderiales</taxon>
        <taxon>Sphaerotilaceae</taxon>
        <taxon>Rubrivivax</taxon>
    </lineage>
</organism>
<reference evidence="2" key="2">
    <citation type="journal article" date="2020" name="Microorganisms">
        <title>Osmotic Adaptation and Compatible Solute Biosynthesis of Phototrophic Bacteria as Revealed from Genome Analyses.</title>
        <authorList>
            <person name="Imhoff J.F."/>
            <person name="Rahn T."/>
            <person name="Kunzel S."/>
            <person name="Keller A."/>
            <person name="Neulinger S.C."/>
        </authorList>
    </citation>
    <scope>NUCLEOTIDE SEQUENCE</scope>
    <source>
        <strain evidence="2">IM 151</strain>
    </source>
</reference>
<accession>A0ABS1DZT1</accession>
<name>A0ABS1DZT1_RUBGE</name>
<evidence type="ECO:0000313" key="3">
    <source>
        <dbReference type="Proteomes" id="UP001041814"/>
    </source>
</evidence>
<protein>
    <recommendedName>
        <fullName evidence="1">Flagellar basal body rod protein N-terminal domain-containing protein</fullName>
    </recommendedName>
</protein>
<feature type="domain" description="Flagellar basal body rod protein N-terminal" evidence="1">
    <location>
        <begin position="20"/>
        <end position="48"/>
    </location>
</feature>
<proteinExistence type="predicted"/>
<dbReference type="PANTHER" id="PTHR30033">
    <property type="entry name" value="FLAGELLAR HOOK-ASSOCIATED PROTEIN 1"/>
    <property type="match status" value="1"/>
</dbReference>
<dbReference type="EMBL" id="NRRU01000137">
    <property type="protein sequence ID" value="MBK1715617.1"/>
    <property type="molecule type" value="Genomic_DNA"/>
</dbReference>
<dbReference type="InterPro" id="IPR001444">
    <property type="entry name" value="Flag_bb_rod_N"/>
</dbReference>
<gene>
    <name evidence="2" type="ORF">CKO43_22975</name>
</gene>
<evidence type="ECO:0000259" key="1">
    <source>
        <dbReference type="Pfam" id="PF00460"/>
    </source>
</evidence>
<dbReference type="Pfam" id="PF00460">
    <property type="entry name" value="Flg_bb_rod"/>
    <property type="match status" value="1"/>
</dbReference>